<evidence type="ECO:0000313" key="2">
    <source>
        <dbReference type="Proteomes" id="UP000769157"/>
    </source>
</evidence>
<name>A0A9P8P4Q0_9ASCO</name>
<organism evidence="1 2">
    <name type="scientific">Ogataea philodendri</name>
    <dbReference type="NCBI Taxonomy" id="1378263"/>
    <lineage>
        <taxon>Eukaryota</taxon>
        <taxon>Fungi</taxon>
        <taxon>Dikarya</taxon>
        <taxon>Ascomycota</taxon>
        <taxon>Saccharomycotina</taxon>
        <taxon>Pichiomycetes</taxon>
        <taxon>Pichiales</taxon>
        <taxon>Pichiaceae</taxon>
        <taxon>Ogataea</taxon>
    </lineage>
</organism>
<dbReference type="RefSeq" id="XP_046060942.1">
    <property type="nucleotide sequence ID" value="XM_046204949.1"/>
</dbReference>
<accession>A0A9P8P4Q0</accession>
<proteinExistence type="predicted"/>
<keyword evidence="2" id="KW-1185">Reference proteome</keyword>
<dbReference type="EMBL" id="JAEUBE010000295">
    <property type="protein sequence ID" value="KAH3665738.1"/>
    <property type="molecule type" value="Genomic_DNA"/>
</dbReference>
<dbReference type="AlphaFoldDB" id="A0A9P8P4Q0"/>
<reference evidence="1" key="1">
    <citation type="journal article" date="2021" name="Open Biol.">
        <title>Shared evolutionary footprints suggest mitochondrial oxidative damage underlies multiple complex I losses in fungi.</title>
        <authorList>
            <person name="Schikora-Tamarit M.A."/>
            <person name="Marcet-Houben M."/>
            <person name="Nosek J."/>
            <person name="Gabaldon T."/>
        </authorList>
    </citation>
    <scope>NUCLEOTIDE SEQUENCE</scope>
    <source>
        <strain evidence="1">CBS6075</strain>
    </source>
</reference>
<sequence>MYEGEGWKLIIYDLDKFDPRIGMLLICGTKSCDSTIVTLLGVVVGSNTGSSCSCGAGWTARAGLDSTLMVVPWKTEISVAVALPLGNGSFSLMMNCLRSGTAKKTPKNARPRAQTVSFQSGWRSIPDSNTLNKDVLDIGELTMETRLETAEDRKAQQCRWKRHHRNPASLKAELEVGHEDNRPYQEPRNCRPKSHLGQGSLCIPGHIVGQFGRDRHGSVDWAVDETTLLNTTVLDDKTSTASYTFTSLSWSSTIGTELTDLEISIWITSITGVSILTAEHPFVVPTFSSLSGCSNIRDSLQFILTNFRIRYCVSTETTISRFVFSSLSISGILLAELSIIFTHASYSDLNGWIEIVSICGTPITFSTSRSPSNVKLSTNWNLSGFCE</sequence>
<reference evidence="1" key="2">
    <citation type="submission" date="2021-01" db="EMBL/GenBank/DDBJ databases">
        <authorList>
            <person name="Schikora-Tamarit M.A."/>
        </authorList>
    </citation>
    <scope>NUCLEOTIDE SEQUENCE</scope>
    <source>
        <strain evidence="1">CBS6075</strain>
    </source>
</reference>
<protein>
    <submittedName>
        <fullName evidence="1">Uncharacterized protein</fullName>
    </submittedName>
</protein>
<evidence type="ECO:0000313" key="1">
    <source>
        <dbReference type="EMBL" id="KAH3665738.1"/>
    </source>
</evidence>
<dbReference type="GeneID" id="70235891"/>
<gene>
    <name evidence="1" type="ORF">OGAPHI_003926</name>
</gene>
<dbReference type="Proteomes" id="UP000769157">
    <property type="component" value="Unassembled WGS sequence"/>
</dbReference>
<comment type="caution">
    <text evidence="1">The sequence shown here is derived from an EMBL/GenBank/DDBJ whole genome shotgun (WGS) entry which is preliminary data.</text>
</comment>